<dbReference type="EMBL" id="OOIL02004815">
    <property type="protein sequence ID" value="VFQ93089.1"/>
    <property type="molecule type" value="Genomic_DNA"/>
</dbReference>
<organism evidence="1 2">
    <name type="scientific">Cuscuta campestris</name>
    <dbReference type="NCBI Taxonomy" id="132261"/>
    <lineage>
        <taxon>Eukaryota</taxon>
        <taxon>Viridiplantae</taxon>
        <taxon>Streptophyta</taxon>
        <taxon>Embryophyta</taxon>
        <taxon>Tracheophyta</taxon>
        <taxon>Spermatophyta</taxon>
        <taxon>Magnoliopsida</taxon>
        <taxon>eudicotyledons</taxon>
        <taxon>Gunneridae</taxon>
        <taxon>Pentapetalae</taxon>
        <taxon>asterids</taxon>
        <taxon>lamiids</taxon>
        <taxon>Solanales</taxon>
        <taxon>Convolvulaceae</taxon>
        <taxon>Cuscuteae</taxon>
        <taxon>Cuscuta</taxon>
        <taxon>Cuscuta subgen. Grammica</taxon>
        <taxon>Cuscuta sect. Cleistogrammica</taxon>
    </lineage>
</organism>
<dbReference type="PANTHER" id="PTHR31972:SF77">
    <property type="entry name" value="DUF868 DOMAIN-CONTAINING PROTEIN"/>
    <property type="match status" value="1"/>
</dbReference>
<proteinExistence type="predicted"/>
<evidence type="ECO:0000313" key="2">
    <source>
        <dbReference type="Proteomes" id="UP000595140"/>
    </source>
</evidence>
<dbReference type="Pfam" id="PF05910">
    <property type="entry name" value="DUF868"/>
    <property type="match status" value="1"/>
</dbReference>
<protein>
    <recommendedName>
        <fullName evidence="3">DUF868 domain-containing protein</fullName>
    </recommendedName>
</protein>
<dbReference type="OrthoDB" id="731074at2759"/>
<dbReference type="PANTHER" id="PTHR31972">
    <property type="entry name" value="EXPRESSED PROTEIN"/>
    <property type="match status" value="1"/>
</dbReference>
<accession>A0A484MX23</accession>
<dbReference type="InterPro" id="IPR008586">
    <property type="entry name" value="DUF868_pln"/>
</dbReference>
<keyword evidence="2" id="KW-1185">Reference proteome</keyword>
<dbReference type="AlphaFoldDB" id="A0A484MX23"/>
<dbReference type="Proteomes" id="UP000595140">
    <property type="component" value="Unassembled WGS sequence"/>
</dbReference>
<gene>
    <name evidence="1" type="ORF">CCAM_LOCUS34865</name>
</gene>
<evidence type="ECO:0000313" key="1">
    <source>
        <dbReference type="EMBL" id="VFQ93089.1"/>
    </source>
</evidence>
<name>A0A484MX23_9ASTE</name>
<reference evidence="1 2" key="1">
    <citation type="submission" date="2018-04" db="EMBL/GenBank/DDBJ databases">
        <authorList>
            <person name="Vogel A."/>
        </authorList>
    </citation>
    <scope>NUCLEOTIDE SEQUENCE [LARGE SCALE GENOMIC DNA]</scope>
</reference>
<evidence type="ECO:0008006" key="3">
    <source>
        <dbReference type="Google" id="ProtNLM"/>
    </source>
</evidence>
<sequence length="302" mass="34306">MTMFKFPLAYAGSKNQKELDEKEGEEANDEPASPTQNFVTCIHIAKIAELLRTITVTWSKTLISHTLFIIVENPSEDNHYTCKIDLKTWKFWGKKGLKSFNVDQVRVDVFWDFRAAKFLSSPEPVSDYYVALSARGEVVILLGDKKNEASKRSKARPSLVDAVLVHKKESVHAKRCFCTRTMLGMGKGEHDIIRESNLSGVDPEMWISVDGIESIRVVNLNWRFTGNETMMVDNVPIDVFWDVRDWVFSDNNLDTAAGPGIFIFKQESVVGEEEVEAINSGSYGQLCESTEFCHVFYAWKIK</sequence>